<dbReference type="InterPro" id="IPR011051">
    <property type="entry name" value="RmlC_Cupin_sf"/>
</dbReference>
<keyword evidence="1 3" id="KW-0328">Glycosyltransferase</keyword>
<reference evidence="4 5" key="2">
    <citation type="journal article" date="2021" name="Int. J. Syst. Evol. Microbiol.">
        <title>Isolation and Polyphasic Characterization of Desulfuromonas versatilis sp. Nov., an Electrogenic Bacteria Capable of Versatile Metabolism Isolated from a Graphene Oxide-Reducing Enrichment Culture.</title>
        <authorList>
            <person name="Xie L."/>
            <person name="Yoshida N."/>
            <person name="Ishii S."/>
            <person name="Meng L."/>
        </authorList>
    </citation>
    <scope>NUCLEOTIDE SEQUENCE [LARGE SCALE GENOMIC DNA]</scope>
    <source>
        <strain evidence="4 5">NIT-T3</strain>
    </source>
</reference>
<dbReference type="Proteomes" id="UP001319827">
    <property type="component" value="Chromosome"/>
</dbReference>
<keyword evidence="5" id="KW-1185">Reference proteome</keyword>
<proteinExistence type="inferred from homology"/>
<dbReference type="RefSeq" id="WP_221249599.1">
    <property type="nucleotide sequence ID" value="NZ_AP024355.1"/>
</dbReference>
<dbReference type="EMBL" id="AP024355">
    <property type="protein sequence ID" value="BCR06228.1"/>
    <property type="molecule type" value="Genomic_DNA"/>
</dbReference>
<keyword evidence="2 3" id="KW-0808">Transferase</keyword>
<accession>A0ABN6E1M7</accession>
<comment type="catalytic activity">
    <reaction evidence="3">
        <text>uridine + phosphate = alpha-D-ribose 1-phosphate + uracil</text>
        <dbReference type="Rhea" id="RHEA:24388"/>
        <dbReference type="ChEBI" id="CHEBI:16704"/>
        <dbReference type="ChEBI" id="CHEBI:17568"/>
        <dbReference type="ChEBI" id="CHEBI:43474"/>
        <dbReference type="ChEBI" id="CHEBI:57720"/>
        <dbReference type="EC" id="2.4.2.2"/>
    </reaction>
</comment>
<dbReference type="InterPro" id="IPR014710">
    <property type="entry name" value="RmlC-like_jellyroll"/>
</dbReference>
<dbReference type="HAMAP" id="MF_01537">
    <property type="entry name" value="Nucleos_phosphorylase_PpnP"/>
    <property type="match status" value="1"/>
</dbReference>
<comment type="catalytic activity">
    <reaction evidence="3">
        <text>a purine D-ribonucleoside + phosphate = a purine nucleobase + alpha-D-ribose 1-phosphate</text>
        <dbReference type="Rhea" id="RHEA:19805"/>
        <dbReference type="ChEBI" id="CHEBI:26386"/>
        <dbReference type="ChEBI" id="CHEBI:43474"/>
        <dbReference type="ChEBI" id="CHEBI:57720"/>
        <dbReference type="ChEBI" id="CHEBI:142355"/>
        <dbReference type="EC" id="2.4.2.1"/>
    </reaction>
</comment>
<evidence type="ECO:0000256" key="1">
    <source>
        <dbReference type="ARBA" id="ARBA00022676"/>
    </source>
</evidence>
<evidence type="ECO:0000313" key="5">
    <source>
        <dbReference type="Proteomes" id="UP001319827"/>
    </source>
</evidence>
<evidence type="ECO:0000313" key="4">
    <source>
        <dbReference type="EMBL" id="BCR06228.1"/>
    </source>
</evidence>
<dbReference type="SUPFAM" id="SSF51182">
    <property type="entry name" value="RmlC-like cupins"/>
    <property type="match status" value="1"/>
</dbReference>
<protein>
    <recommendedName>
        <fullName evidence="3">Pyrimidine/purine nucleoside phosphorylase</fullName>
        <ecNumber evidence="3">2.4.2.1</ecNumber>
        <ecNumber evidence="3">2.4.2.2</ecNumber>
    </recommendedName>
    <alternativeName>
        <fullName evidence="3">Adenosine phosphorylase</fullName>
    </alternativeName>
    <alternativeName>
        <fullName evidence="3">Cytidine phosphorylase</fullName>
    </alternativeName>
    <alternativeName>
        <fullName evidence="3">Guanosine phosphorylase</fullName>
    </alternativeName>
    <alternativeName>
        <fullName evidence="3">Inosine phosphorylase</fullName>
    </alternativeName>
    <alternativeName>
        <fullName evidence="3">Thymidine phosphorylase</fullName>
    </alternativeName>
    <alternativeName>
        <fullName evidence="3">Uridine phosphorylase</fullName>
    </alternativeName>
    <alternativeName>
        <fullName evidence="3">Xanthosine phosphorylase</fullName>
    </alternativeName>
</protein>
<comment type="catalytic activity">
    <reaction evidence="3">
        <text>xanthosine + phosphate = alpha-D-ribose 1-phosphate + xanthine</text>
        <dbReference type="Rhea" id="RHEA:27638"/>
        <dbReference type="ChEBI" id="CHEBI:17712"/>
        <dbReference type="ChEBI" id="CHEBI:18107"/>
        <dbReference type="ChEBI" id="CHEBI:43474"/>
        <dbReference type="ChEBI" id="CHEBI:57720"/>
        <dbReference type="EC" id="2.4.2.1"/>
    </reaction>
</comment>
<comment type="catalytic activity">
    <reaction evidence="3">
        <text>cytidine + phosphate = cytosine + alpha-D-ribose 1-phosphate</text>
        <dbReference type="Rhea" id="RHEA:52540"/>
        <dbReference type="ChEBI" id="CHEBI:16040"/>
        <dbReference type="ChEBI" id="CHEBI:17562"/>
        <dbReference type="ChEBI" id="CHEBI:43474"/>
        <dbReference type="ChEBI" id="CHEBI:57720"/>
        <dbReference type="EC" id="2.4.2.2"/>
    </reaction>
</comment>
<comment type="similarity">
    <text evidence="3">Belongs to the nucleoside phosphorylase PpnP family.</text>
</comment>
<dbReference type="PANTHER" id="PTHR36540">
    <property type="entry name" value="PYRIMIDINE/PURINE NUCLEOSIDE PHOSPHORYLASE"/>
    <property type="match status" value="1"/>
</dbReference>
<dbReference type="CDD" id="cd20296">
    <property type="entry name" value="cupin_PpnP-like"/>
    <property type="match status" value="1"/>
</dbReference>
<evidence type="ECO:0000256" key="2">
    <source>
        <dbReference type="ARBA" id="ARBA00022679"/>
    </source>
</evidence>
<gene>
    <name evidence="3" type="primary">ppnP</name>
    <name evidence="4" type="ORF">DESUT3_32970</name>
</gene>
<comment type="catalytic activity">
    <reaction evidence="3">
        <text>adenosine + phosphate = alpha-D-ribose 1-phosphate + adenine</text>
        <dbReference type="Rhea" id="RHEA:27642"/>
        <dbReference type="ChEBI" id="CHEBI:16335"/>
        <dbReference type="ChEBI" id="CHEBI:16708"/>
        <dbReference type="ChEBI" id="CHEBI:43474"/>
        <dbReference type="ChEBI" id="CHEBI:57720"/>
        <dbReference type="EC" id="2.4.2.1"/>
    </reaction>
</comment>
<comment type="function">
    <text evidence="3">Catalyzes the phosphorolysis of diverse nucleosides, yielding D-ribose 1-phosphate and the respective free bases. Can use uridine, adenosine, guanosine, cytidine, thymidine, inosine and xanthosine as substrates. Also catalyzes the reverse reactions.</text>
</comment>
<dbReference type="Pfam" id="PF06865">
    <property type="entry name" value="Ppnp"/>
    <property type="match status" value="1"/>
</dbReference>
<name>A0ABN6E1M7_9BACT</name>
<dbReference type="EC" id="2.4.2.1" evidence="3"/>
<comment type="catalytic activity">
    <reaction evidence="3">
        <text>thymidine + phosphate = 2-deoxy-alpha-D-ribose 1-phosphate + thymine</text>
        <dbReference type="Rhea" id="RHEA:16037"/>
        <dbReference type="ChEBI" id="CHEBI:17748"/>
        <dbReference type="ChEBI" id="CHEBI:17821"/>
        <dbReference type="ChEBI" id="CHEBI:43474"/>
        <dbReference type="ChEBI" id="CHEBI:57259"/>
        <dbReference type="EC" id="2.4.2.2"/>
    </reaction>
</comment>
<dbReference type="PANTHER" id="PTHR36540:SF1">
    <property type="entry name" value="PYRIMIDINE_PURINE NUCLEOSIDE PHOSPHORYLASE"/>
    <property type="match status" value="1"/>
</dbReference>
<organism evidence="4 5">
    <name type="scientific">Desulfuromonas versatilis</name>
    <dbReference type="NCBI Taxonomy" id="2802975"/>
    <lineage>
        <taxon>Bacteria</taxon>
        <taxon>Pseudomonadati</taxon>
        <taxon>Thermodesulfobacteriota</taxon>
        <taxon>Desulfuromonadia</taxon>
        <taxon>Desulfuromonadales</taxon>
        <taxon>Desulfuromonadaceae</taxon>
        <taxon>Desulfuromonas</taxon>
    </lineage>
</organism>
<dbReference type="InterPro" id="IPR009664">
    <property type="entry name" value="Ppnp"/>
</dbReference>
<reference evidence="4 5" key="1">
    <citation type="journal article" date="2016" name="C (Basel)">
        <title>Selective Growth of and Electricity Production by Marine Exoelectrogenic Bacteria in Self-Aggregated Hydrogel of Microbially Reduced Graphene Oxide.</title>
        <authorList>
            <person name="Yoshida N."/>
            <person name="Goto Y."/>
            <person name="Miyata Y."/>
        </authorList>
    </citation>
    <scope>NUCLEOTIDE SEQUENCE [LARGE SCALE GENOMIC DNA]</scope>
    <source>
        <strain evidence="4 5">NIT-T3</strain>
    </source>
</reference>
<comment type="catalytic activity">
    <reaction evidence="3">
        <text>guanosine + phosphate = alpha-D-ribose 1-phosphate + guanine</text>
        <dbReference type="Rhea" id="RHEA:13233"/>
        <dbReference type="ChEBI" id="CHEBI:16235"/>
        <dbReference type="ChEBI" id="CHEBI:16750"/>
        <dbReference type="ChEBI" id="CHEBI:43474"/>
        <dbReference type="ChEBI" id="CHEBI:57720"/>
        <dbReference type="EC" id="2.4.2.1"/>
    </reaction>
</comment>
<dbReference type="Gene3D" id="2.60.120.10">
    <property type="entry name" value="Jelly Rolls"/>
    <property type="match status" value="1"/>
</dbReference>
<evidence type="ECO:0000256" key="3">
    <source>
        <dbReference type="HAMAP-Rule" id="MF_01537"/>
    </source>
</evidence>
<comment type="catalytic activity">
    <reaction evidence="3">
        <text>inosine + phosphate = alpha-D-ribose 1-phosphate + hypoxanthine</text>
        <dbReference type="Rhea" id="RHEA:27646"/>
        <dbReference type="ChEBI" id="CHEBI:17368"/>
        <dbReference type="ChEBI" id="CHEBI:17596"/>
        <dbReference type="ChEBI" id="CHEBI:43474"/>
        <dbReference type="ChEBI" id="CHEBI:57720"/>
        <dbReference type="EC" id="2.4.2.1"/>
    </reaction>
</comment>
<sequence length="109" mass="11697">MSYSAPEQFANVTVACKANIYFDGKVVSHALTLADGSKKTLGLIFPGSFKFDTAAPERMEIIAGECRVRLAGQGDWIGFAAGTWFDVPGNSFFEIVVESGIAEYVCSFG</sequence>
<dbReference type="EC" id="2.4.2.2" evidence="3"/>